<dbReference type="EMBL" id="RCHU02000013">
    <property type="protein sequence ID" value="KAL3574381.1"/>
    <property type="molecule type" value="Genomic_DNA"/>
</dbReference>
<proteinExistence type="predicted"/>
<protein>
    <submittedName>
        <fullName evidence="1">Uncharacterized protein</fullName>
    </submittedName>
</protein>
<reference evidence="1 2" key="1">
    <citation type="journal article" date="2024" name="Plant Biotechnol. J.">
        <title>Genome and CRISPR/Cas9 system of a widespread forest tree (Populus alba) in the world.</title>
        <authorList>
            <person name="Liu Y.J."/>
            <person name="Jiang P.F."/>
            <person name="Han X.M."/>
            <person name="Li X.Y."/>
            <person name="Wang H.M."/>
            <person name="Wang Y.J."/>
            <person name="Wang X.X."/>
            <person name="Zeng Q.Y."/>
        </authorList>
    </citation>
    <scope>NUCLEOTIDE SEQUENCE [LARGE SCALE GENOMIC DNA]</scope>
    <source>
        <strain evidence="2">cv. PAL-ZL1</strain>
    </source>
</reference>
<feature type="non-terminal residue" evidence="1">
    <location>
        <position position="1529"/>
    </location>
</feature>
<name>A0ACC4B7Q6_POPAL</name>
<dbReference type="Proteomes" id="UP000309997">
    <property type="component" value="Unassembled WGS sequence"/>
</dbReference>
<evidence type="ECO:0000313" key="1">
    <source>
        <dbReference type="EMBL" id="KAL3574381.1"/>
    </source>
</evidence>
<comment type="caution">
    <text evidence="1">The sequence shown here is derived from an EMBL/GenBank/DDBJ whole genome shotgun (WGS) entry which is preliminary data.</text>
</comment>
<accession>A0ACC4B7Q6</accession>
<sequence>MLCGLQLGMQIHGLIMKSPYANDASLCNVLISMYGKYLGYIDYARSVFDEIEIRNSISWNSIVSVYSQRGDAASCFELFSSMQLADSGLSLKPNEYTFGSLITAACSSIDSGLSLLEQILARIKKSGLLANLYVGSALVGGFSRLGSFDYARKIFEQMTARNAVSMNGLMVGLVRQKCGEEAVEVFKETRHLVDINLDSYVILLSACAEFALLDEGRRKGREVHGHAIRTGLNDAKVAVGNGLINMYAKCGDIDHARSVFGLMVDKDSVSWNSMITGFDQNKCFEDAVKSYNSMRKTGLMPSNFALISALSSCASLDCILLGQQTHGEGIKLGLDLDVSVSNTLLALYAETGRLAECQKVFSWMLERDQVSWNTVIGALADSGASVSEAVEVFLEMMRAGWSPNRVTFINLLATVSSLSTTKLSHQIHALILKYNVKDDNAIENALLACYGKSGEMENCEEIFSRMSERRDERGQRLDCFTFATVLSACATVATLERGMEVHACAIRACLESDVVIGSALVDMYSKCACCRGNGRKTELGRRAAEMLFNMDPQNAVNYVLLSNMYASGGKWEDMARTRRAMREAAVKKEAGCSWVTMKDGVHVFVAGDNSHPEKEFYQVITSCGSKTIALFIVMESKGSEIDEFEKALESALDGSTEEEEEDENEEGEYSDDDGEEEDDDDDDDDEENALDSMEQNQQFEYEALAEKKRKTLADAKGEGSAKKARQEDMTGASLAEIEEIMNFGMRKKRRRRMPKRRGRRKGSKNKLSPEITRMLGDATLHYAHGNYEEALTVLSEVVKRAPLVADSYHTLGLVHKALGNTEKAMKFYRIAAFLRPKDSSLWKLLFSWHVEQGDIARAWKCLSKAISADPDDISLRSLHALFYDELGDHQRAAESYEQIVRICPEDVEAIKTAAKMYLNCGQIKRCVGILEDYLKGHPSEADLSVIILLADVFMEIDAHNNALQHIEHAQMIYYSGKELPLELMIKAGICHVFLGNIEKAEIHFSALQQENFSIHPEFITKVADAFMSTECFHSALKYYHMLELNVGADNGEIHVKIAQCYLSLNDRAKAIMFFYKALPMLKDSIDARVALASLILEDAKEDEAISLLSPPKDLDSLNSNSYMQNPWWLDGKIKLKLCHIYKAKGMLEDFVNTISPLVRESLYVKTLRPKVKKRLTISVLRERISILNVQENDDVFGEVRPLASKSDLLRACRARKLLQKKEEQKAADKAAGIDLPSDYSDDESLLENRVSPLHDFLKDETHHDLIIDLCKALQSLQRYSEALEIINLTLRLVSDKLPGDREEQLQSLLAQISFNATDPKHGFDYVRSAIQKQPHSIAAWNCYYKITSRLGKSHSKHAKFLRYMRNKHKRCVPPIVISAHQFTMLSHHQDAAREYLEAYKLMPECPLINLCAGTALINLTLGFRLQNKHQCLAQGLAFLYNNLQLTENSQEALYNIARAYHHVGLVSLAASYYEKVLAACEKDYPIPKLLNENSEMENMKPGYCDLRREAAYNLHLIYKNSGAFDLARQ</sequence>
<organism evidence="1 2">
    <name type="scientific">Populus alba</name>
    <name type="common">White poplar</name>
    <dbReference type="NCBI Taxonomy" id="43335"/>
    <lineage>
        <taxon>Eukaryota</taxon>
        <taxon>Viridiplantae</taxon>
        <taxon>Streptophyta</taxon>
        <taxon>Embryophyta</taxon>
        <taxon>Tracheophyta</taxon>
        <taxon>Spermatophyta</taxon>
        <taxon>Magnoliopsida</taxon>
        <taxon>eudicotyledons</taxon>
        <taxon>Gunneridae</taxon>
        <taxon>Pentapetalae</taxon>
        <taxon>rosids</taxon>
        <taxon>fabids</taxon>
        <taxon>Malpighiales</taxon>
        <taxon>Salicaceae</taxon>
        <taxon>Saliceae</taxon>
        <taxon>Populus</taxon>
    </lineage>
</organism>
<evidence type="ECO:0000313" key="2">
    <source>
        <dbReference type="Proteomes" id="UP000309997"/>
    </source>
</evidence>
<gene>
    <name evidence="1" type="ORF">D5086_024994</name>
</gene>
<keyword evidence="2" id="KW-1185">Reference proteome</keyword>